<dbReference type="Proteomes" id="UP000321595">
    <property type="component" value="Chromosome"/>
</dbReference>
<reference evidence="2 3" key="1">
    <citation type="submission" date="2019-08" db="EMBL/GenBank/DDBJ databases">
        <authorList>
            <person name="Liang Q."/>
        </authorList>
    </citation>
    <scope>NUCLEOTIDE SEQUENCE [LARGE SCALE GENOMIC DNA]</scope>
    <source>
        <strain evidence="2 3">V1718</strain>
    </source>
</reference>
<keyword evidence="3" id="KW-1185">Reference proteome</keyword>
<feature type="compositionally biased region" description="Basic and acidic residues" evidence="1">
    <location>
        <begin position="1"/>
        <end position="14"/>
    </location>
</feature>
<evidence type="ECO:0000313" key="2">
    <source>
        <dbReference type="EMBL" id="QED26268.1"/>
    </source>
</evidence>
<organism evidence="2 3">
    <name type="scientific">Microvenator marinus</name>
    <dbReference type="NCBI Taxonomy" id="2600177"/>
    <lineage>
        <taxon>Bacteria</taxon>
        <taxon>Deltaproteobacteria</taxon>
        <taxon>Bradymonadales</taxon>
        <taxon>Microvenatoraceae</taxon>
        <taxon>Microvenator</taxon>
    </lineage>
</organism>
<evidence type="ECO:0000256" key="1">
    <source>
        <dbReference type="SAM" id="MobiDB-lite"/>
    </source>
</evidence>
<feature type="region of interest" description="Disordered" evidence="1">
    <location>
        <begin position="1"/>
        <end position="61"/>
    </location>
</feature>
<dbReference type="EMBL" id="CP042467">
    <property type="protein sequence ID" value="QED26268.1"/>
    <property type="molecule type" value="Genomic_DNA"/>
</dbReference>
<sequence length="259" mass="28498">MSESANRVEEETRALETSLDVPTNSDLPVKEESIPESGEGGDASETAEVEQEAQEAQKAIPEVEIRRSLFQPDLARMERIVGRDGAAEKKERSAKRGPKLLSNFEASQVAIKASFENFIPEIKIGNHTAVNAHANPAATYLARIHAQIHRQWADGYLMYLDTREPMSSPLQDPDLHTKLEYVIDANSGEVEKVNIVETSGNSAYDAAAITISFAAGPHRAPPADVVSPNGKVYVHWNFWRNQKQCGIFGAEVFLLDKDG</sequence>
<gene>
    <name evidence="2" type="ORF">FRD01_03150</name>
</gene>
<dbReference type="OrthoDB" id="5491789at2"/>
<dbReference type="AlphaFoldDB" id="A0A5B8XMQ6"/>
<evidence type="ECO:0000313" key="3">
    <source>
        <dbReference type="Proteomes" id="UP000321595"/>
    </source>
</evidence>
<name>A0A5B8XMQ6_9DELT</name>
<dbReference type="KEGG" id="bbae:FRD01_03150"/>
<proteinExistence type="predicted"/>
<dbReference type="SUPFAM" id="SSF74653">
    <property type="entry name" value="TolA/TonB C-terminal domain"/>
    <property type="match status" value="1"/>
</dbReference>
<dbReference type="Gene3D" id="3.30.1150.10">
    <property type="match status" value="1"/>
</dbReference>
<protein>
    <submittedName>
        <fullName evidence="2">Uncharacterized protein</fullName>
    </submittedName>
</protein>
<accession>A0A5B8XMQ6</accession>